<dbReference type="InterPro" id="IPR003137">
    <property type="entry name" value="PA_domain"/>
</dbReference>
<accession>A0AAD7YHK6</accession>
<dbReference type="InterPro" id="IPR046450">
    <property type="entry name" value="PA_dom_sf"/>
</dbReference>
<dbReference type="Proteomes" id="UP001231518">
    <property type="component" value="Chromosome 14"/>
</dbReference>
<dbReference type="PANTHER" id="PTHR22702:SF1">
    <property type="entry name" value="PROTEASE-ASSOCIATED DOMAIN-CONTAINING PROTEIN 1"/>
    <property type="match status" value="1"/>
</dbReference>
<keyword evidence="6" id="KW-1185">Reference proteome</keyword>
<dbReference type="PANTHER" id="PTHR22702">
    <property type="entry name" value="PROTEASE-ASSOCIATED DOMAIN-CONTAINING PROTEIN"/>
    <property type="match status" value="1"/>
</dbReference>
<dbReference type="EMBL" id="JARGEI010000017">
    <property type="protein sequence ID" value="KAJ8716613.1"/>
    <property type="molecule type" value="Genomic_DNA"/>
</dbReference>
<name>A0AAD7YHK6_MYTSE</name>
<keyword evidence="3" id="KW-0812">Transmembrane</keyword>
<dbReference type="Pfam" id="PF02225">
    <property type="entry name" value="PA"/>
    <property type="match status" value="1"/>
</dbReference>
<dbReference type="SUPFAM" id="SSF52025">
    <property type="entry name" value="PA domain"/>
    <property type="match status" value="1"/>
</dbReference>
<proteinExistence type="predicted"/>
<feature type="transmembrane region" description="Helical" evidence="3">
    <location>
        <begin position="40"/>
        <end position="59"/>
    </location>
</feature>
<evidence type="ECO:0000259" key="4">
    <source>
        <dbReference type="Pfam" id="PF02225"/>
    </source>
</evidence>
<organism evidence="5 6">
    <name type="scientific">Mythimna separata</name>
    <name type="common">Oriental armyworm</name>
    <name type="synonym">Pseudaletia separata</name>
    <dbReference type="NCBI Taxonomy" id="271217"/>
    <lineage>
        <taxon>Eukaryota</taxon>
        <taxon>Metazoa</taxon>
        <taxon>Ecdysozoa</taxon>
        <taxon>Arthropoda</taxon>
        <taxon>Hexapoda</taxon>
        <taxon>Insecta</taxon>
        <taxon>Pterygota</taxon>
        <taxon>Neoptera</taxon>
        <taxon>Endopterygota</taxon>
        <taxon>Lepidoptera</taxon>
        <taxon>Glossata</taxon>
        <taxon>Ditrysia</taxon>
        <taxon>Noctuoidea</taxon>
        <taxon>Noctuidae</taxon>
        <taxon>Noctuinae</taxon>
        <taxon>Hadenini</taxon>
        <taxon>Mythimna</taxon>
    </lineage>
</organism>
<dbReference type="Gene3D" id="3.50.30.30">
    <property type="match status" value="1"/>
</dbReference>
<evidence type="ECO:0000313" key="6">
    <source>
        <dbReference type="Proteomes" id="UP001231518"/>
    </source>
</evidence>
<keyword evidence="2" id="KW-0325">Glycoprotein</keyword>
<sequence>MSVSCQIRQIGSRQIGYLIHLQLKDYLFANMKLNSKKRLLPLYSSLLLIIFTSAVSPGANDLHFYDGVSTADVIFGDVFFEILDPPELRYSYRIRPAKDFGTPFNESIQFQDARLVPTVPLHSCSDIVNHEDIVGQIALSERGECSFVFKTAKAQQAGARAIIITESVDKWDDSLDHLIEMVDDKMELDVNIPAAFLLGRSGATILRTLRKLKKSYAVVNLPINMTHVPIGFCK</sequence>
<evidence type="ECO:0000256" key="2">
    <source>
        <dbReference type="ARBA" id="ARBA00023180"/>
    </source>
</evidence>
<evidence type="ECO:0000256" key="1">
    <source>
        <dbReference type="ARBA" id="ARBA00022729"/>
    </source>
</evidence>
<reference evidence="5" key="1">
    <citation type="submission" date="2023-03" db="EMBL/GenBank/DDBJ databases">
        <title>Chromosome-level genomes of two armyworms, Mythimna separata and Mythimna loreyi, provide insights into the biosynthesis and reception of sex pheromones.</title>
        <authorList>
            <person name="Zhao H."/>
        </authorList>
    </citation>
    <scope>NUCLEOTIDE SEQUENCE</scope>
    <source>
        <strain evidence="5">BeijingLab</strain>
        <tissue evidence="5">Pupa</tissue>
    </source>
</reference>
<gene>
    <name evidence="5" type="ORF">PYW07_003240</name>
</gene>
<evidence type="ECO:0000313" key="5">
    <source>
        <dbReference type="EMBL" id="KAJ8716613.1"/>
    </source>
</evidence>
<keyword evidence="1" id="KW-0732">Signal</keyword>
<protein>
    <recommendedName>
        <fullName evidence="4">PA domain-containing protein</fullName>
    </recommendedName>
</protein>
<keyword evidence="3" id="KW-0472">Membrane</keyword>
<keyword evidence="3" id="KW-1133">Transmembrane helix</keyword>
<feature type="domain" description="PA" evidence="4">
    <location>
        <begin position="114"/>
        <end position="204"/>
    </location>
</feature>
<evidence type="ECO:0000256" key="3">
    <source>
        <dbReference type="SAM" id="Phobius"/>
    </source>
</evidence>
<comment type="caution">
    <text evidence="5">The sequence shown here is derived from an EMBL/GenBank/DDBJ whole genome shotgun (WGS) entry which is preliminary data.</text>
</comment>
<dbReference type="AlphaFoldDB" id="A0AAD7YHK6"/>